<gene>
    <name evidence="1" type="ORF">GQF42_15525</name>
</gene>
<dbReference type="Proteomes" id="UP000436138">
    <property type="component" value="Chromosome"/>
</dbReference>
<dbReference type="EMBL" id="CP047020">
    <property type="protein sequence ID" value="QHA04508.1"/>
    <property type="molecule type" value="Genomic_DNA"/>
</dbReference>
<name>A0A6I6MUY8_9ACTN</name>
<dbReference type="AlphaFoldDB" id="A0A6I6MUY8"/>
<reference evidence="1 2" key="1">
    <citation type="submission" date="2019-12" db="EMBL/GenBank/DDBJ databases">
        <title>Streptomyces sp. strain T44 isolated from rhizosphere soil of Broussonetia papyrifera.</title>
        <authorList>
            <person name="Mo P."/>
        </authorList>
    </citation>
    <scope>NUCLEOTIDE SEQUENCE [LARGE SCALE GENOMIC DNA]</scope>
    <source>
        <strain evidence="1 2">T44</strain>
    </source>
</reference>
<dbReference type="RefSeq" id="WP_158920280.1">
    <property type="nucleotide sequence ID" value="NZ_CP047020.1"/>
</dbReference>
<evidence type="ECO:0000313" key="1">
    <source>
        <dbReference type="EMBL" id="QHA04508.1"/>
    </source>
</evidence>
<organism evidence="1 2">
    <name type="scientific">Streptomyces broussonetiae</name>
    <dbReference type="NCBI Taxonomy" id="2686304"/>
    <lineage>
        <taxon>Bacteria</taxon>
        <taxon>Bacillati</taxon>
        <taxon>Actinomycetota</taxon>
        <taxon>Actinomycetes</taxon>
        <taxon>Kitasatosporales</taxon>
        <taxon>Streptomycetaceae</taxon>
        <taxon>Streptomyces</taxon>
    </lineage>
</organism>
<protein>
    <submittedName>
        <fullName evidence="1">Uncharacterized protein</fullName>
    </submittedName>
</protein>
<evidence type="ECO:0000313" key="2">
    <source>
        <dbReference type="Proteomes" id="UP000436138"/>
    </source>
</evidence>
<keyword evidence="2" id="KW-1185">Reference proteome</keyword>
<proteinExistence type="predicted"/>
<sequence length="134" mass="14210">MDAAEISAAVVPYITAATVAYGHAVLTRVEDAAAVSTVGVGQRIIQRIMRRERNQADVATAVSDLAEDPDDPDLQATLRVQIKKALKDDPDLKRELQELVSGAGDSIQSIGERSIAAKSIDGIANTGNDVTINR</sequence>
<accession>A0A6I6MUY8</accession>
<dbReference type="KEGG" id="sbro:GQF42_15525"/>